<reference evidence="2" key="1">
    <citation type="journal article" date="2021" name="IMA Fungus">
        <title>Genomic characterization of three marine fungi, including Emericellopsis atlantica sp. nov. with signatures of a generalist lifestyle and marine biomass degradation.</title>
        <authorList>
            <person name="Hagestad O.C."/>
            <person name="Hou L."/>
            <person name="Andersen J.H."/>
            <person name="Hansen E.H."/>
            <person name="Altermark B."/>
            <person name="Li C."/>
            <person name="Kuhnert E."/>
            <person name="Cox R.J."/>
            <person name="Crous P.W."/>
            <person name="Spatafora J.W."/>
            <person name="Lail K."/>
            <person name="Amirebrahimi M."/>
            <person name="Lipzen A."/>
            <person name="Pangilinan J."/>
            <person name="Andreopoulos W."/>
            <person name="Hayes R.D."/>
            <person name="Ng V."/>
            <person name="Grigoriev I.V."/>
            <person name="Jackson S.A."/>
            <person name="Sutton T.D.S."/>
            <person name="Dobson A.D.W."/>
            <person name="Rama T."/>
        </authorList>
    </citation>
    <scope>NUCLEOTIDE SEQUENCE</scope>
    <source>
        <strain evidence="2">TRa018bII</strain>
    </source>
</reference>
<evidence type="ECO:0000256" key="1">
    <source>
        <dbReference type="SAM" id="MobiDB-lite"/>
    </source>
</evidence>
<sequence length="275" mass="29955">MSPKRKIEEPAERVSKKARTSDVGTPVVASFRPARTIASISGWRAETHATRAPLVNELAVYAKPCLHDFTASSPVKTTTSDVSMVESPNPHNRAPDNDVSAAEDSGTKDSGNEKSDDDELDDETPDNEGSDNEDPDNEDPDNEDPDSEDEYSVNEDDDTGHPDYDNESCGNEDSLKEDSEPSISNPPSPKTPSLAPEPNKFMGLSRGDLEQMSKAALIDYILDVQGNYVELPPLHIPTDIRSSGGSNWDEKVTVAMDSAYTMDVDEILLDSLTIR</sequence>
<feature type="region of interest" description="Disordered" evidence="1">
    <location>
        <begin position="70"/>
        <end position="201"/>
    </location>
</feature>
<feature type="compositionally biased region" description="Basic and acidic residues" evidence="1">
    <location>
        <begin position="105"/>
        <end position="114"/>
    </location>
</feature>
<dbReference type="EMBL" id="MU251625">
    <property type="protein sequence ID" value="KAG9231078.1"/>
    <property type="molecule type" value="Genomic_DNA"/>
</dbReference>
<organism evidence="2 3">
    <name type="scientific">Amylocarpus encephaloides</name>
    <dbReference type="NCBI Taxonomy" id="45428"/>
    <lineage>
        <taxon>Eukaryota</taxon>
        <taxon>Fungi</taxon>
        <taxon>Dikarya</taxon>
        <taxon>Ascomycota</taxon>
        <taxon>Pezizomycotina</taxon>
        <taxon>Leotiomycetes</taxon>
        <taxon>Helotiales</taxon>
        <taxon>Helotiales incertae sedis</taxon>
        <taxon>Amylocarpus</taxon>
    </lineage>
</organism>
<dbReference type="Proteomes" id="UP000824998">
    <property type="component" value="Unassembled WGS sequence"/>
</dbReference>
<feature type="compositionally biased region" description="Basic and acidic residues" evidence="1">
    <location>
        <begin position="1"/>
        <end position="15"/>
    </location>
</feature>
<feature type="region of interest" description="Disordered" evidence="1">
    <location>
        <begin position="1"/>
        <end position="25"/>
    </location>
</feature>
<comment type="caution">
    <text evidence="2">The sequence shown here is derived from an EMBL/GenBank/DDBJ whole genome shotgun (WGS) entry which is preliminary data.</text>
</comment>
<name>A0A9P7YDL8_9HELO</name>
<feature type="compositionally biased region" description="Acidic residues" evidence="1">
    <location>
        <begin position="115"/>
        <end position="158"/>
    </location>
</feature>
<feature type="compositionally biased region" description="Polar residues" evidence="1">
    <location>
        <begin position="70"/>
        <end position="82"/>
    </location>
</feature>
<accession>A0A9P7YDL8</accession>
<proteinExistence type="predicted"/>
<evidence type="ECO:0000313" key="3">
    <source>
        <dbReference type="Proteomes" id="UP000824998"/>
    </source>
</evidence>
<evidence type="ECO:0000313" key="2">
    <source>
        <dbReference type="EMBL" id="KAG9231078.1"/>
    </source>
</evidence>
<dbReference type="AlphaFoldDB" id="A0A9P7YDL8"/>
<keyword evidence="3" id="KW-1185">Reference proteome</keyword>
<protein>
    <submittedName>
        <fullName evidence="2">Uncharacterized protein</fullName>
    </submittedName>
</protein>
<gene>
    <name evidence="2" type="ORF">BJ875DRAFT_444407</name>
</gene>